<sequence length="443" mass="47226">MFKVKFADIGEGLTEGTVAEVLVKVGDTVKEGQSLYFVETDKVNSEIPAPVAGKIAVINIKPGQEIKVGDVVMEIEDGASASSSEPKAEAKEEPKVQVVEENASVVGATPVSNDVIVRKQTTTVNKSSTIKATPLARKVAADLNIDLSLVTPTGPNERILVADIKNYHSSSAQVASQPAPAVAPAVAPTPAPTPAPAPTPTPTIKVVEPSAPLSWDEVPMNGIRKATVKAMTKSHTEIAAFTGMKNTDITETHKMRTELKDHAAASGIKLTYLAFIIKAVAKSLRDMPNINVRGDFANNKIQFMHNINIGVAVDTPNGLMVPVIKGADHLSVFEIAIKINELANKAKEGKLSRAEMTEATFTVSNFGSVGLDYATPIINSPEAAILGVGTMTQTPLYINGELQKRFIMPLSMTCDHRIIDGADAGRFLIKVQDYLSKPVLLFM</sequence>
<dbReference type="InterPro" id="IPR001078">
    <property type="entry name" value="2-oxoacid_DH_actylTfrase"/>
</dbReference>
<dbReference type="Gene3D" id="2.40.50.100">
    <property type="match status" value="1"/>
</dbReference>
<keyword evidence="3 6" id="KW-0808">Transferase</keyword>
<accession>A0A654IJ72</accession>
<evidence type="ECO:0000256" key="5">
    <source>
        <dbReference type="ARBA" id="ARBA00023315"/>
    </source>
</evidence>
<dbReference type="GO" id="GO:0016407">
    <property type="term" value="F:acetyltransferase activity"/>
    <property type="evidence" value="ECO:0007669"/>
    <property type="project" value="TreeGrafter"/>
</dbReference>
<dbReference type="EMBL" id="CP113499">
    <property type="protein sequence ID" value="WFQ95369.1"/>
    <property type="molecule type" value="Genomic_DNA"/>
</dbReference>
<dbReference type="PROSITE" id="PS00189">
    <property type="entry name" value="LIPOYL"/>
    <property type="match status" value="1"/>
</dbReference>
<dbReference type="GO" id="GO:0031405">
    <property type="term" value="F:lipoic acid binding"/>
    <property type="evidence" value="ECO:0007669"/>
    <property type="project" value="TreeGrafter"/>
</dbReference>
<dbReference type="InterPro" id="IPR023213">
    <property type="entry name" value="CAT-like_dom_sf"/>
</dbReference>
<reference evidence="11" key="2">
    <citation type="submission" date="2022-11" db="EMBL/GenBank/DDBJ databases">
        <title>Comparative genomic analysis of Mycoplasma feriruminatoris and the Mycoplasma mycoides cluster.</title>
        <authorList>
            <person name="Baby V."/>
            <person name="Ambroset C."/>
            <person name="Gaurivaud P."/>
            <person name="Boury C."/>
            <person name="Guichoux E."/>
            <person name="Lartigue C."/>
            <person name="Tardy F."/>
            <person name="Sirand-Pugnet P."/>
        </authorList>
    </citation>
    <scope>NUCLEOTIDE SEQUENCE</scope>
    <source>
        <strain evidence="11">L15407</strain>
    </source>
</reference>
<dbReference type="InterPro" id="IPR003016">
    <property type="entry name" value="2-oxoA_DH_lipoyl-BS"/>
</dbReference>
<feature type="compositionally biased region" description="Pro residues" evidence="7">
    <location>
        <begin position="187"/>
        <end position="201"/>
    </location>
</feature>
<dbReference type="EMBL" id="LR739235">
    <property type="protein sequence ID" value="VZR98242.1"/>
    <property type="molecule type" value="Genomic_DNA"/>
</dbReference>
<evidence type="ECO:0000256" key="1">
    <source>
        <dbReference type="ARBA" id="ARBA00001938"/>
    </source>
</evidence>
<keyword evidence="4 6" id="KW-0450">Lipoyl</keyword>
<dbReference type="SUPFAM" id="SSF52777">
    <property type="entry name" value="CoA-dependent acyltransferases"/>
    <property type="match status" value="1"/>
</dbReference>
<dbReference type="PROSITE" id="PS50968">
    <property type="entry name" value="BIOTINYL_LIPOYL"/>
    <property type="match status" value="1"/>
</dbReference>
<feature type="domain" description="Lipoyl-binding" evidence="8">
    <location>
        <begin position="1"/>
        <end position="76"/>
    </location>
</feature>
<dbReference type="InterPro" id="IPR004167">
    <property type="entry name" value="PSBD"/>
</dbReference>
<dbReference type="Proteomes" id="UP001178740">
    <property type="component" value="Chromosome"/>
</dbReference>
<feature type="region of interest" description="Disordered" evidence="7">
    <location>
        <begin position="181"/>
        <end position="202"/>
    </location>
</feature>
<gene>
    <name evidence="10" type="primary">pdhC</name>
    <name evidence="10" type="ORF">MF5295_00688</name>
    <name evidence="11" type="ORF">MFERI15407_00629</name>
</gene>
<evidence type="ECO:0000259" key="9">
    <source>
        <dbReference type="PROSITE" id="PS51826"/>
    </source>
</evidence>
<dbReference type="SUPFAM" id="SSF51230">
    <property type="entry name" value="Single hybrid motif"/>
    <property type="match status" value="1"/>
</dbReference>
<keyword evidence="5 6" id="KW-0012">Acyltransferase</keyword>
<evidence type="ECO:0000313" key="10">
    <source>
        <dbReference type="EMBL" id="VZR98242.1"/>
    </source>
</evidence>
<keyword evidence="10" id="KW-0670">Pyruvate</keyword>
<dbReference type="PROSITE" id="PS51826">
    <property type="entry name" value="PSBD"/>
    <property type="match status" value="1"/>
</dbReference>
<dbReference type="EC" id="2.3.1.-" evidence="6"/>
<evidence type="ECO:0000256" key="4">
    <source>
        <dbReference type="ARBA" id="ARBA00022823"/>
    </source>
</evidence>
<dbReference type="InterPro" id="IPR011053">
    <property type="entry name" value="Single_hybrid_motif"/>
</dbReference>
<protein>
    <recommendedName>
        <fullName evidence="6">Dihydrolipoamide acetyltransferase component of pyruvate dehydrogenase complex</fullName>
        <ecNumber evidence="6">2.3.1.-</ecNumber>
    </recommendedName>
</protein>
<dbReference type="InterPro" id="IPR050743">
    <property type="entry name" value="2-oxoacid_DH_E2_comp"/>
</dbReference>
<dbReference type="SUPFAM" id="SSF47005">
    <property type="entry name" value="Peripheral subunit-binding domain of 2-oxo acid dehydrogenase complex"/>
    <property type="match status" value="1"/>
</dbReference>
<proteinExistence type="inferred from homology"/>
<organism evidence="10">
    <name type="scientific">Mycoplasma feriruminatoris</name>
    <dbReference type="NCBI Taxonomy" id="1179777"/>
    <lineage>
        <taxon>Bacteria</taxon>
        <taxon>Bacillati</taxon>
        <taxon>Mycoplasmatota</taxon>
        <taxon>Mollicutes</taxon>
        <taxon>Mycoplasmataceae</taxon>
        <taxon>Mycoplasma</taxon>
    </lineage>
</organism>
<feature type="domain" description="Peripheral subunit-binding (PSBD)" evidence="9">
    <location>
        <begin position="131"/>
        <end position="168"/>
    </location>
</feature>
<reference evidence="10" key="1">
    <citation type="submission" date="2019-11" db="EMBL/GenBank/DDBJ databases">
        <authorList>
            <person name="Falquet L."/>
            <person name="Falquet L."/>
        </authorList>
    </citation>
    <scope>NUCLEOTIDE SEQUENCE</scope>
    <source>
        <strain evidence="10">8756-13</strain>
    </source>
</reference>
<dbReference type="PANTHER" id="PTHR43178:SF5">
    <property type="entry name" value="LIPOAMIDE ACYLTRANSFERASE COMPONENT OF BRANCHED-CHAIN ALPHA-KETO ACID DEHYDROGENASE COMPLEX, MITOCHONDRIAL"/>
    <property type="match status" value="1"/>
</dbReference>
<evidence type="ECO:0000259" key="8">
    <source>
        <dbReference type="PROSITE" id="PS50968"/>
    </source>
</evidence>
<evidence type="ECO:0000313" key="11">
    <source>
        <dbReference type="EMBL" id="WFQ95369.1"/>
    </source>
</evidence>
<dbReference type="InterPro" id="IPR036625">
    <property type="entry name" value="E3-bd_dom_sf"/>
</dbReference>
<evidence type="ECO:0000256" key="3">
    <source>
        <dbReference type="ARBA" id="ARBA00022679"/>
    </source>
</evidence>
<dbReference type="PANTHER" id="PTHR43178">
    <property type="entry name" value="DIHYDROLIPOAMIDE ACETYLTRANSFERASE COMPONENT OF PYRUVATE DEHYDROGENASE COMPLEX"/>
    <property type="match status" value="1"/>
</dbReference>
<name>A0A654IJ72_9MOLU</name>
<dbReference type="CDD" id="cd06849">
    <property type="entry name" value="lipoyl_domain"/>
    <property type="match status" value="1"/>
</dbReference>
<comment type="similarity">
    <text evidence="2 6">Belongs to the 2-oxoacid dehydrogenase family.</text>
</comment>
<dbReference type="Pfam" id="PF02817">
    <property type="entry name" value="E3_binding"/>
    <property type="match status" value="1"/>
</dbReference>
<dbReference type="InterPro" id="IPR000089">
    <property type="entry name" value="Biotin_lipoyl"/>
</dbReference>
<evidence type="ECO:0000256" key="7">
    <source>
        <dbReference type="SAM" id="MobiDB-lite"/>
    </source>
</evidence>
<dbReference type="FunFam" id="3.30.559.10:FF:000007">
    <property type="entry name" value="Dihydrolipoamide acetyltransferase component of pyruvate dehydrogenase complex"/>
    <property type="match status" value="1"/>
</dbReference>
<evidence type="ECO:0000256" key="2">
    <source>
        <dbReference type="ARBA" id="ARBA00007317"/>
    </source>
</evidence>
<dbReference type="AlphaFoldDB" id="A0A654IJ72"/>
<dbReference type="Gene3D" id="4.10.320.10">
    <property type="entry name" value="E3-binding domain"/>
    <property type="match status" value="1"/>
</dbReference>
<comment type="cofactor">
    <cofactor evidence="1 6">
        <name>(R)-lipoate</name>
        <dbReference type="ChEBI" id="CHEBI:83088"/>
    </cofactor>
</comment>
<dbReference type="RefSeq" id="WP_278288285.1">
    <property type="nucleotide sequence ID" value="NZ_CP113495.1"/>
</dbReference>
<evidence type="ECO:0000256" key="6">
    <source>
        <dbReference type="RuleBase" id="RU003423"/>
    </source>
</evidence>
<dbReference type="GO" id="GO:0005737">
    <property type="term" value="C:cytoplasm"/>
    <property type="evidence" value="ECO:0007669"/>
    <property type="project" value="TreeGrafter"/>
</dbReference>
<dbReference type="Gene3D" id="3.30.559.10">
    <property type="entry name" value="Chloramphenicol acetyltransferase-like domain"/>
    <property type="match status" value="1"/>
</dbReference>
<dbReference type="Pfam" id="PF00364">
    <property type="entry name" value="Biotin_lipoyl"/>
    <property type="match status" value="1"/>
</dbReference>
<dbReference type="Pfam" id="PF00198">
    <property type="entry name" value="2-oxoacid_dh"/>
    <property type="match status" value="1"/>
</dbReference>